<sequence length="416" mass="48386">MIPYYFLPDIFQYLEFDDQRQLRLVCKEWNVFLLPFVFSKFSTNMWEERKGVLRKYSGFVTELHVNGLDDSMIDLLSACKNTTQLHIDFCDISPEAAFVLGGKFPCLSYLELIYADSNKLSYLSPLTRKVQTLKCHYNVLGNSNDFMTYYSDLDCPLVTHLIIEEGSALADPKFSDIIKKFPALETFDYTACSFNGLQIDSFLYDVENMVFKKISFDDLKTSAVLHFQDNIPSKTPLLSSDKKVTHESQFKDLMNAFTHNLYDFIHQFAYLDAIHVKPSSLNQEEFAKLILSLKDIRSLSLNFELRDFSPDLCKTFKASTVFLQMEEYLYPSVFEWLASCFPNLEELGIFMQGIPCWYTKREKLDSKSIVELWENLIESCPNLSKIYRSTATSSQCPIEKKYPHIQFDNKFQEDLD</sequence>
<protein>
    <submittedName>
        <fullName evidence="1">Uncharacterized protein</fullName>
    </submittedName>
</protein>
<comment type="caution">
    <text evidence="1">The sequence shown here is derived from an EMBL/GenBank/DDBJ whole genome shotgun (WGS) entry which is preliminary data.</text>
</comment>
<dbReference type="EMBL" id="QTSX02007437">
    <property type="protein sequence ID" value="KAJ9048330.1"/>
    <property type="molecule type" value="Genomic_DNA"/>
</dbReference>
<reference evidence="1" key="1">
    <citation type="submission" date="2022-04" db="EMBL/GenBank/DDBJ databases">
        <title>Genome of the entomopathogenic fungus Entomophthora muscae.</title>
        <authorList>
            <person name="Elya C."/>
            <person name="Lovett B.R."/>
            <person name="Lee E."/>
            <person name="Macias A.M."/>
            <person name="Hajek A.E."/>
            <person name="De Bivort B.L."/>
            <person name="Kasson M.T."/>
            <person name="De Fine Licht H.H."/>
            <person name="Stajich J.E."/>
        </authorList>
    </citation>
    <scope>NUCLEOTIDE SEQUENCE</scope>
    <source>
        <strain evidence="1">Berkeley</strain>
    </source>
</reference>
<evidence type="ECO:0000313" key="1">
    <source>
        <dbReference type="EMBL" id="KAJ9048330.1"/>
    </source>
</evidence>
<dbReference type="Proteomes" id="UP001165960">
    <property type="component" value="Unassembled WGS sequence"/>
</dbReference>
<organism evidence="1 2">
    <name type="scientific">Entomophthora muscae</name>
    <dbReference type="NCBI Taxonomy" id="34485"/>
    <lineage>
        <taxon>Eukaryota</taxon>
        <taxon>Fungi</taxon>
        <taxon>Fungi incertae sedis</taxon>
        <taxon>Zoopagomycota</taxon>
        <taxon>Entomophthoromycotina</taxon>
        <taxon>Entomophthoromycetes</taxon>
        <taxon>Entomophthorales</taxon>
        <taxon>Entomophthoraceae</taxon>
        <taxon>Entomophthora</taxon>
    </lineage>
</organism>
<name>A0ACC2RE98_9FUNG</name>
<gene>
    <name evidence="1" type="ORF">DSO57_1036120</name>
</gene>
<accession>A0ACC2RE98</accession>
<proteinExistence type="predicted"/>
<keyword evidence="2" id="KW-1185">Reference proteome</keyword>
<evidence type="ECO:0000313" key="2">
    <source>
        <dbReference type="Proteomes" id="UP001165960"/>
    </source>
</evidence>